<dbReference type="SUPFAM" id="SSF54593">
    <property type="entry name" value="Glyoxalase/Bleomycin resistance protein/Dihydroxybiphenyl dioxygenase"/>
    <property type="match status" value="1"/>
</dbReference>
<dbReference type="AlphaFoldDB" id="A0A6M0QAB6"/>
<dbReference type="EMBL" id="JAAIWM010000006">
    <property type="protein sequence ID" value="NEY73282.1"/>
    <property type="molecule type" value="Genomic_DNA"/>
</dbReference>
<feature type="domain" description="VOC" evidence="1">
    <location>
        <begin position="2"/>
        <end position="116"/>
    </location>
</feature>
<protein>
    <recommendedName>
        <fullName evidence="1">VOC domain-containing protein</fullName>
    </recommendedName>
</protein>
<dbReference type="InterPro" id="IPR051332">
    <property type="entry name" value="Fosfomycin_Res_Enzymes"/>
</dbReference>
<dbReference type="Pfam" id="PF00903">
    <property type="entry name" value="Glyoxalase"/>
    <property type="match status" value="1"/>
</dbReference>
<dbReference type="PROSITE" id="PS51819">
    <property type="entry name" value="VOC"/>
    <property type="match status" value="1"/>
</dbReference>
<sequence>MKMHHIGLYTNNLSETESFYETMFGFRLDRRIQIFGEIITFMKHEEICIELLKSDSIDFNGESIHFAWSVESLKDTMKELEKKGLNPIEGPYHLKNGWKTAFYQGPTHEIIELIES</sequence>
<dbReference type="Proteomes" id="UP000481043">
    <property type="component" value="Unassembled WGS sequence"/>
</dbReference>
<name>A0A6M0QAB6_9BACI</name>
<evidence type="ECO:0000259" key="1">
    <source>
        <dbReference type="PROSITE" id="PS51819"/>
    </source>
</evidence>
<gene>
    <name evidence="2" type="ORF">G4D63_16230</name>
</gene>
<dbReference type="PANTHER" id="PTHR36113">
    <property type="entry name" value="LYASE, PUTATIVE-RELATED-RELATED"/>
    <property type="match status" value="1"/>
</dbReference>
<dbReference type="PANTHER" id="PTHR36113:SF1">
    <property type="entry name" value="GLYOXALASE_BLEOMYCIN RESISTANCE PROTEIN_DIOXYGENASE"/>
    <property type="match status" value="1"/>
</dbReference>
<accession>A0A6M0QAB6</accession>
<reference evidence="2 3" key="1">
    <citation type="submission" date="2020-02" db="EMBL/GenBank/DDBJ databases">
        <title>Bacillus aquiflavi sp. nov., isolated from yellow water of strong flavor Chinese baijiu in Yibin region of China.</title>
        <authorList>
            <person name="Xie J."/>
        </authorList>
    </citation>
    <scope>NUCLEOTIDE SEQUENCE [LARGE SCALE GENOMIC DNA]</scope>
    <source>
        <strain evidence="2 3">SA4</strain>
    </source>
</reference>
<comment type="caution">
    <text evidence="2">The sequence shown here is derived from an EMBL/GenBank/DDBJ whole genome shotgun (WGS) entry which is preliminary data.</text>
</comment>
<proteinExistence type="predicted"/>
<dbReference type="Gene3D" id="3.10.180.10">
    <property type="entry name" value="2,3-Dihydroxybiphenyl 1,2-Dioxygenase, domain 1"/>
    <property type="match status" value="1"/>
</dbReference>
<keyword evidence="3" id="KW-1185">Reference proteome</keyword>
<evidence type="ECO:0000313" key="3">
    <source>
        <dbReference type="Proteomes" id="UP000481043"/>
    </source>
</evidence>
<dbReference type="InterPro" id="IPR037523">
    <property type="entry name" value="VOC_core"/>
</dbReference>
<evidence type="ECO:0000313" key="2">
    <source>
        <dbReference type="EMBL" id="NEY73282.1"/>
    </source>
</evidence>
<organism evidence="2 3">
    <name type="scientific">Bacillus mesophilus</name>
    <dbReference type="NCBI Taxonomy" id="1808955"/>
    <lineage>
        <taxon>Bacteria</taxon>
        <taxon>Bacillati</taxon>
        <taxon>Bacillota</taxon>
        <taxon>Bacilli</taxon>
        <taxon>Bacillales</taxon>
        <taxon>Bacillaceae</taxon>
        <taxon>Bacillus</taxon>
    </lineage>
</organism>
<dbReference type="InterPro" id="IPR029068">
    <property type="entry name" value="Glyas_Bleomycin-R_OHBP_Dase"/>
</dbReference>
<dbReference type="InterPro" id="IPR004360">
    <property type="entry name" value="Glyas_Fos-R_dOase_dom"/>
</dbReference>